<dbReference type="Gene3D" id="1.10.3090.10">
    <property type="entry name" value="cca-adding enzyme, domain 2"/>
    <property type="match status" value="1"/>
</dbReference>
<proteinExistence type="inferred from homology"/>
<keyword evidence="3" id="KW-0547">Nucleotide-binding</keyword>
<dbReference type="GO" id="GO:0052929">
    <property type="term" value="F:ATP:3'-cytidine-cytidine-tRNA adenylyltransferase activity"/>
    <property type="evidence" value="ECO:0007669"/>
    <property type="project" value="TreeGrafter"/>
</dbReference>
<keyword evidence="2 5" id="KW-0808">Transferase</keyword>
<dbReference type="FunFam" id="3.30.460.10:FF:000019">
    <property type="entry name" value="tRNA nucleotidyltransferase cca2"/>
    <property type="match status" value="1"/>
</dbReference>
<dbReference type="GO" id="GO:0003723">
    <property type="term" value="F:RNA binding"/>
    <property type="evidence" value="ECO:0007669"/>
    <property type="project" value="UniProtKB-KW"/>
</dbReference>
<dbReference type="CDD" id="cd05398">
    <property type="entry name" value="NT_ClassII-CCAase"/>
    <property type="match status" value="1"/>
</dbReference>
<evidence type="ECO:0000256" key="2">
    <source>
        <dbReference type="ARBA" id="ARBA00022679"/>
    </source>
</evidence>
<gene>
    <name evidence="9" type="ORF">BDK51DRAFT_19998</name>
</gene>
<dbReference type="InterPro" id="IPR002646">
    <property type="entry name" value="PolA_pol_head_dom"/>
</dbReference>
<dbReference type="InterPro" id="IPR043519">
    <property type="entry name" value="NT_sf"/>
</dbReference>
<dbReference type="PANTHER" id="PTHR13734">
    <property type="entry name" value="TRNA-NUCLEOTIDYLTRANSFERASE"/>
    <property type="match status" value="1"/>
</dbReference>
<evidence type="ECO:0000313" key="9">
    <source>
        <dbReference type="EMBL" id="RKO89408.1"/>
    </source>
</evidence>
<feature type="domain" description="Poly A polymerase head" evidence="7">
    <location>
        <begin position="61"/>
        <end position="199"/>
    </location>
</feature>
<evidence type="ECO:0000256" key="6">
    <source>
        <dbReference type="SAM" id="MobiDB-lite"/>
    </source>
</evidence>
<protein>
    <recommendedName>
        <fullName evidence="11">Poly A polymerase head domain-containing protein</fullName>
    </recommendedName>
</protein>
<dbReference type="OrthoDB" id="445712at2759"/>
<evidence type="ECO:0000256" key="4">
    <source>
        <dbReference type="ARBA" id="ARBA00022884"/>
    </source>
</evidence>
<organism evidence="9 10">
    <name type="scientific">Blyttiomyces helicus</name>
    <dbReference type="NCBI Taxonomy" id="388810"/>
    <lineage>
        <taxon>Eukaryota</taxon>
        <taxon>Fungi</taxon>
        <taxon>Fungi incertae sedis</taxon>
        <taxon>Chytridiomycota</taxon>
        <taxon>Chytridiomycota incertae sedis</taxon>
        <taxon>Chytridiomycetes</taxon>
        <taxon>Chytridiomycetes incertae sedis</taxon>
        <taxon>Blyttiomyces</taxon>
    </lineage>
</organism>
<evidence type="ECO:0000259" key="8">
    <source>
        <dbReference type="Pfam" id="PF12627"/>
    </source>
</evidence>
<evidence type="ECO:0008006" key="11">
    <source>
        <dbReference type="Google" id="ProtNLM"/>
    </source>
</evidence>
<sequence length="477" mass="53652">MHNSSPAPFASAPAQRSPFPGQPNTLQEICLTQQEDDLFNLFVATTEHIRQTRPDLPPVILRVAGGWVRDKLIGKESEDVDIAIDTMKGEAFAQALKTYMESVGMATISIGTIHLNPDKSKHLETAVAKVNEHTVDFVHLRTETYNEDSRNPEVDFGTPMEDALRRDITINALFYNLHTRQVEDFLGKGIDDLRVGRIRTPLEPYQTFIDDPLRILRVIRFATRFAAAIDQEILEAAGQPDIQDAFLKKITRERVGTEVDKMLKGRDPVRFLSIIDEIGFYNVVFRPPQVEDVVVDSRIAFIRARVVESLLTYEGLHRIVPSIVYPLAAEDRRLLYLTAAVAPFEGLIWTEPSKPTPKNVPPREPKLHPVARLSVSQTLKLTNQDADSASGILTFAPEISRMVLEHSQSKEGLDRTRLGLLVREVAAKPLFAKWAIAVLFSLVREISFLFGHDEAISISGEWNLRLVLARVWGRADI</sequence>
<comment type="similarity">
    <text evidence="1 5">Belongs to the tRNA nucleotidyltransferase/poly(A) polymerase family.</text>
</comment>
<dbReference type="GO" id="GO:0001680">
    <property type="term" value="P:tRNA 3'-terminal CCA addition"/>
    <property type="evidence" value="ECO:0007669"/>
    <property type="project" value="TreeGrafter"/>
</dbReference>
<dbReference type="GO" id="GO:0052927">
    <property type="term" value="F:CC tRNA cytidylyltransferase activity"/>
    <property type="evidence" value="ECO:0007669"/>
    <property type="project" value="TreeGrafter"/>
</dbReference>
<dbReference type="Proteomes" id="UP000269721">
    <property type="component" value="Unassembled WGS sequence"/>
</dbReference>
<feature type="compositionally biased region" description="Low complexity" evidence="6">
    <location>
        <begin position="1"/>
        <end position="19"/>
    </location>
</feature>
<evidence type="ECO:0000256" key="3">
    <source>
        <dbReference type="ARBA" id="ARBA00022741"/>
    </source>
</evidence>
<evidence type="ECO:0000256" key="5">
    <source>
        <dbReference type="RuleBase" id="RU003953"/>
    </source>
</evidence>
<evidence type="ECO:0000259" key="7">
    <source>
        <dbReference type="Pfam" id="PF01743"/>
    </source>
</evidence>
<accession>A0A4P9WDU8</accession>
<reference evidence="10" key="1">
    <citation type="journal article" date="2018" name="Nat. Microbiol.">
        <title>Leveraging single-cell genomics to expand the fungal tree of life.</title>
        <authorList>
            <person name="Ahrendt S.R."/>
            <person name="Quandt C.A."/>
            <person name="Ciobanu D."/>
            <person name="Clum A."/>
            <person name="Salamov A."/>
            <person name="Andreopoulos B."/>
            <person name="Cheng J.F."/>
            <person name="Woyke T."/>
            <person name="Pelin A."/>
            <person name="Henrissat B."/>
            <person name="Reynolds N.K."/>
            <person name="Benny G.L."/>
            <person name="Smith M.E."/>
            <person name="James T.Y."/>
            <person name="Grigoriev I.V."/>
        </authorList>
    </citation>
    <scope>NUCLEOTIDE SEQUENCE [LARGE SCALE GENOMIC DNA]</scope>
</reference>
<feature type="region of interest" description="Disordered" evidence="6">
    <location>
        <begin position="1"/>
        <end position="24"/>
    </location>
</feature>
<dbReference type="Pfam" id="PF12627">
    <property type="entry name" value="PolyA_pol_RNAbd"/>
    <property type="match status" value="1"/>
</dbReference>
<dbReference type="SUPFAM" id="SSF81301">
    <property type="entry name" value="Nucleotidyltransferase"/>
    <property type="match status" value="1"/>
</dbReference>
<dbReference type="GO" id="GO:0000166">
    <property type="term" value="F:nucleotide binding"/>
    <property type="evidence" value="ECO:0007669"/>
    <property type="project" value="UniProtKB-KW"/>
</dbReference>
<dbReference type="Pfam" id="PF01743">
    <property type="entry name" value="PolyA_pol"/>
    <property type="match status" value="1"/>
</dbReference>
<dbReference type="Gene3D" id="3.30.460.10">
    <property type="entry name" value="Beta Polymerase, domain 2"/>
    <property type="match status" value="1"/>
</dbReference>
<dbReference type="PANTHER" id="PTHR13734:SF5">
    <property type="entry name" value="CCA TRNA NUCLEOTIDYLTRANSFERASE, MITOCHONDRIAL"/>
    <property type="match status" value="1"/>
</dbReference>
<evidence type="ECO:0000256" key="1">
    <source>
        <dbReference type="ARBA" id="ARBA00007265"/>
    </source>
</evidence>
<dbReference type="SUPFAM" id="SSF81891">
    <property type="entry name" value="Poly A polymerase C-terminal region-like"/>
    <property type="match status" value="1"/>
</dbReference>
<keyword evidence="4 5" id="KW-0694">RNA-binding</keyword>
<feature type="domain" description="tRNA nucleotidyltransferase/poly(A) polymerase RNA and SrmB- binding" evidence="8">
    <location>
        <begin position="246"/>
        <end position="290"/>
    </location>
</feature>
<name>A0A4P9WDU8_9FUNG</name>
<dbReference type="GO" id="GO:0005739">
    <property type="term" value="C:mitochondrion"/>
    <property type="evidence" value="ECO:0007669"/>
    <property type="project" value="UniProtKB-ARBA"/>
</dbReference>
<keyword evidence="10" id="KW-1185">Reference proteome</keyword>
<evidence type="ECO:0000313" key="10">
    <source>
        <dbReference type="Proteomes" id="UP000269721"/>
    </source>
</evidence>
<dbReference type="EMBL" id="KZ996108">
    <property type="protein sequence ID" value="RKO89408.1"/>
    <property type="molecule type" value="Genomic_DNA"/>
</dbReference>
<dbReference type="AlphaFoldDB" id="A0A4P9WDU8"/>
<dbReference type="InterPro" id="IPR032828">
    <property type="entry name" value="PolyA_RNA-bd"/>
</dbReference>